<dbReference type="OrthoDB" id="9808591at2"/>
<dbReference type="RefSeq" id="WP_041978510.1">
    <property type="nucleotide sequence ID" value="NZ_CBXV010000008.1"/>
</dbReference>
<evidence type="ECO:0000256" key="3">
    <source>
        <dbReference type="ARBA" id="ARBA00022723"/>
    </source>
</evidence>
<accession>A0A0B6X379</accession>
<reference evidence="7 8" key="2">
    <citation type="submission" date="2015-01" db="EMBL/GenBank/DDBJ databases">
        <title>Complete genome sequence of Pyrinomonas methylaliphatogenes type strain K22T.</title>
        <authorList>
            <person name="Lee K.C.Y."/>
            <person name="Power J.F."/>
            <person name="Dunfield P.F."/>
            <person name="Morgan X.C."/>
            <person name="Huttenhower C."/>
            <person name="Stott M.B."/>
        </authorList>
    </citation>
    <scope>NUCLEOTIDE SEQUENCE [LARGE SCALE GENOMIC DNA]</scope>
    <source>
        <strain evidence="7 8">K22</strain>
    </source>
</reference>
<keyword evidence="3" id="KW-0479">Metal-binding</keyword>
<dbReference type="EMBL" id="CBXV010000008">
    <property type="protein sequence ID" value="CDM66969.1"/>
    <property type="molecule type" value="Genomic_DNA"/>
</dbReference>
<feature type="domain" description="Radical SAM core" evidence="6">
    <location>
        <begin position="16"/>
        <end position="242"/>
    </location>
</feature>
<dbReference type="PANTHER" id="PTHR11228:SF7">
    <property type="entry name" value="PQQA PEPTIDE CYCLASE"/>
    <property type="match status" value="1"/>
</dbReference>
<keyword evidence="4" id="KW-0408">Iron</keyword>
<evidence type="ECO:0000259" key="6">
    <source>
        <dbReference type="PROSITE" id="PS51918"/>
    </source>
</evidence>
<dbReference type="Gene3D" id="3.20.20.70">
    <property type="entry name" value="Aldolase class I"/>
    <property type="match status" value="1"/>
</dbReference>
<keyword evidence="2" id="KW-0949">S-adenosyl-L-methionine</keyword>
<dbReference type="SFLD" id="SFLDG01067">
    <property type="entry name" value="SPASM/twitch_domain_containing"/>
    <property type="match status" value="1"/>
</dbReference>
<dbReference type="Proteomes" id="UP000031518">
    <property type="component" value="Unassembled WGS sequence"/>
</dbReference>
<dbReference type="SFLD" id="SFLDS00029">
    <property type="entry name" value="Radical_SAM"/>
    <property type="match status" value="1"/>
</dbReference>
<evidence type="ECO:0000256" key="5">
    <source>
        <dbReference type="ARBA" id="ARBA00023014"/>
    </source>
</evidence>
<dbReference type="InterPro" id="IPR007197">
    <property type="entry name" value="rSAM"/>
</dbReference>
<keyword evidence="5" id="KW-0411">Iron-sulfur</keyword>
<dbReference type="GO" id="GO:0051536">
    <property type="term" value="F:iron-sulfur cluster binding"/>
    <property type="evidence" value="ECO:0007669"/>
    <property type="project" value="UniProtKB-KW"/>
</dbReference>
<organism evidence="7 8">
    <name type="scientific">Pyrinomonas methylaliphatogenes</name>
    <dbReference type="NCBI Taxonomy" id="454194"/>
    <lineage>
        <taxon>Bacteria</taxon>
        <taxon>Pseudomonadati</taxon>
        <taxon>Acidobacteriota</taxon>
        <taxon>Blastocatellia</taxon>
        <taxon>Blastocatellales</taxon>
        <taxon>Pyrinomonadaceae</taxon>
        <taxon>Pyrinomonas</taxon>
    </lineage>
</organism>
<protein>
    <submittedName>
        <fullName evidence="7">Predicted Fe-S oxidoreductase</fullName>
    </submittedName>
</protein>
<comment type="cofactor">
    <cofactor evidence="1">
        <name>[4Fe-4S] cluster</name>
        <dbReference type="ChEBI" id="CHEBI:49883"/>
    </cofactor>
</comment>
<dbReference type="GO" id="GO:0046872">
    <property type="term" value="F:metal ion binding"/>
    <property type="evidence" value="ECO:0007669"/>
    <property type="project" value="UniProtKB-KW"/>
</dbReference>
<reference evidence="7 8" key="1">
    <citation type="submission" date="2013-12" db="EMBL/GenBank/DDBJ databases">
        <authorList>
            <person name="Stott M."/>
        </authorList>
    </citation>
    <scope>NUCLEOTIDE SEQUENCE [LARGE SCALE GENOMIC DNA]</scope>
    <source>
        <strain evidence="7 8">K22</strain>
    </source>
</reference>
<proteinExistence type="predicted"/>
<dbReference type="AlphaFoldDB" id="A0A0B6X379"/>
<dbReference type="STRING" id="454194.PYK22_03017"/>
<dbReference type="GO" id="GO:0003824">
    <property type="term" value="F:catalytic activity"/>
    <property type="evidence" value="ECO:0007669"/>
    <property type="project" value="InterPro"/>
</dbReference>
<evidence type="ECO:0000313" key="7">
    <source>
        <dbReference type="EMBL" id="CDM66969.1"/>
    </source>
</evidence>
<dbReference type="InterPro" id="IPR013785">
    <property type="entry name" value="Aldolase_TIM"/>
</dbReference>
<dbReference type="PANTHER" id="PTHR11228">
    <property type="entry name" value="RADICAL SAM DOMAIN PROTEIN"/>
    <property type="match status" value="1"/>
</dbReference>
<dbReference type="PROSITE" id="PS51918">
    <property type="entry name" value="RADICAL_SAM"/>
    <property type="match status" value="1"/>
</dbReference>
<sequence length="380" mass="44227">MFDKARQLARLIRSTARERKLDTLIFFVTSRCNARCETCFYWRELNRPGDLTFEQIERISRTAPRIGDLWLSGGEPTLRRDLAEIIDLFVTNNGVRRVIIPTNALVKERVYATVEHVLSRHEALHLYLNIALDGLGETHDRIRGVPGNWERTLACIRTLGPLKKRFEERFRLNVNTVVCAENYFEIERLADYLWENFDLDGHYFNLVRGETKKGEAIKRIPPEVLPAIYARIARLTKRYGDRMFAADDAATRFVKNLVYVGAITTHYRVQVRNFERPSEWPMPCTAGETIAVIDYNGDVRACELRGRFARLADYDFDFGALWASEARQTELRAIDGGRACWCTHVCFIHDSMRHSRRAMLWELPKNYVTRSKWQIAQETS</sequence>
<evidence type="ECO:0000313" key="8">
    <source>
        <dbReference type="Proteomes" id="UP000031518"/>
    </source>
</evidence>
<dbReference type="SUPFAM" id="SSF102114">
    <property type="entry name" value="Radical SAM enzymes"/>
    <property type="match status" value="1"/>
</dbReference>
<dbReference type="InterPro" id="IPR058240">
    <property type="entry name" value="rSAM_sf"/>
</dbReference>
<dbReference type="InterPro" id="IPR050377">
    <property type="entry name" value="Radical_SAM_PqqE_MftC-like"/>
</dbReference>
<dbReference type="CDD" id="cd01335">
    <property type="entry name" value="Radical_SAM"/>
    <property type="match status" value="1"/>
</dbReference>
<name>A0A0B6X379_9BACT</name>
<keyword evidence="8" id="KW-1185">Reference proteome</keyword>
<gene>
    <name evidence="7" type="ORF">PYK22_03017</name>
</gene>
<evidence type="ECO:0000256" key="4">
    <source>
        <dbReference type="ARBA" id="ARBA00023004"/>
    </source>
</evidence>
<evidence type="ECO:0000256" key="1">
    <source>
        <dbReference type="ARBA" id="ARBA00001966"/>
    </source>
</evidence>
<evidence type="ECO:0000256" key="2">
    <source>
        <dbReference type="ARBA" id="ARBA00022691"/>
    </source>
</evidence>
<dbReference type="Pfam" id="PF04055">
    <property type="entry name" value="Radical_SAM"/>
    <property type="match status" value="1"/>
</dbReference>